<evidence type="ECO:0000256" key="6">
    <source>
        <dbReference type="ARBA" id="ARBA00023004"/>
    </source>
</evidence>
<proteinExistence type="inferred from homology"/>
<feature type="binding site" evidence="13">
    <location>
        <position position="137"/>
    </location>
    <ligand>
        <name>[2Fe-2S] cluster</name>
        <dbReference type="ChEBI" id="CHEBI:190135"/>
    </ligand>
</feature>
<evidence type="ECO:0000256" key="11">
    <source>
        <dbReference type="ARBA" id="ARBA00034078"/>
    </source>
</evidence>
<evidence type="ECO:0000256" key="13">
    <source>
        <dbReference type="PIRSR" id="PIRSR000216-1"/>
    </source>
</evidence>
<evidence type="ECO:0000256" key="3">
    <source>
        <dbReference type="ARBA" id="ARBA00022714"/>
    </source>
</evidence>
<keyword evidence="8" id="KW-0520">NAD</keyword>
<dbReference type="CDD" id="cd03064">
    <property type="entry name" value="TRX_Fd_NuoE"/>
    <property type="match status" value="1"/>
</dbReference>
<evidence type="ECO:0000256" key="12">
    <source>
        <dbReference type="ARBA" id="ARBA00047712"/>
    </source>
</evidence>
<comment type="caution">
    <text evidence="14">The sequence shown here is derived from an EMBL/GenBank/DDBJ whole genome shotgun (WGS) entry which is preliminary data.</text>
</comment>
<evidence type="ECO:0000256" key="5">
    <source>
        <dbReference type="ARBA" id="ARBA00022967"/>
    </source>
</evidence>
<dbReference type="GO" id="GO:0031090">
    <property type="term" value="C:organelle membrane"/>
    <property type="evidence" value="ECO:0007669"/>
    <property type="project" value="UniProtKB-ARBA"/>
</dbReference>
<dbReference type="GO" id="GO:0098796">
    <property type="term" value="C:membrane protein complex"/>
    <property type="evidence" value="ECO:0007669"/>
    <property type="project" value="UniProtKB-ARBA"/>
</dbReference>
<dbReference type="PROSITE" id="PS01099">
    <property type="entry name" value="COMPLEX1_24K"/>
    <property type="match status" value="1"/>
</dbReference>
<dbReference type="EMBL" id="AXCJ01000001">
    <property type="protein sequence ID" value="ETO91663.1"/>
    <property type="molecule type" value="Genomic_DNA"/>
</dbReference>
<keyword evidence="15" id="KW-1185">Reference proteome</keyword>
<dbReference type="NCBIfam" id="TIGR01958">
    <property type="entry name" value="nuoE_fam"/>
    <property type="match status" value="1"/>
</dbReference>
<dbReference type="GO" id="GO:0031967">
    <property type="term" value="C:organelle envelope"/>
    <property type="evidence" value="ECO:0007669"/>
    <property type="project" value="UniProtKB-ARBA"/>
</dbReference>
<dbReference type="PATRIC" id="fig|1401685.3.peg.66"/>
<dbReference type="GO" id="GO:0022804">
    <property type="term" value="F:active transmembrane transporter activity"/>
    <property type="evidence" value="ECO:0007669"/>
    <property type="project" value="UniProtKB-ARBA"/>
</dbReference>
<comment type="catalytic activity">
    <reaction evidence="12">
        <text>a quinone + NADH + 5 H(+)(in) = a quinol + NAD(+) + 4 H(+)(out)</text>
        <dbReference type="Rhea" id="RHEA:57888"/>
        <dbReference type="ChEBI" id="CHEBI:15378"/>
        <dbReference type="ChEBI" id="CHEBI:24646"/>
        <dbReference type="ChEBI" id="CHEBI:57540"/>
        <dbReference type="ChEBI" id="CHEBI:57945"/>
        <dbReference type="ChEBI" id="CHEBI:132124"/>
    </reaction>
</comment>
<evidence type="ECO:0000256" key="4">
    <source>
        <dbReference type="ARBA" id="ARBA00022723"/>
    </source>
</evidence>
<dbReference type="GO" id="GO:0046872">
    <property type="term" value="F:metal ion binding"/>
    <property type="evidence" value="ECO:0007669"/>
    <property type="project" value="UniProtKB-KW"/>
</dbReference>
<dbReference type="FunFam" id="1.10.10.1590:FF:000001">
    <property type="entry name" value="NADH-quinone oxidoreductase subunit E"/>
    <property type="match status" value="1"/>
</dbReference>
<dbReference type="PANTHER" id="PTHR10371:SF3">
    <property type="entry name" value="NADH DEHYDROGENASE [UBIQUINONE] FLAVOPROTEIN 2, MITOCHONDRIAL"/>
    <property type="match status" value="1"/>
</dbReference>
<evidence type="ECO:0000256" key="8">
    <source>
        <dbReference type="ARBA" id="ARBA00023027"/>
    </source>
</evidence>
<dbReference type="GO" id="GO:0003954">
    <property type="term" value="F:NADH dehydrogenase activity"/>
    <property type="evidence" value="ECO:0007669"/>
    <property type="project" value="TreeGrafter"/>
</dbReference>
<keyword evidence="6 13" id="KW-0408">Iron</keyword>
<keyword evidence="5" id="KW-1278">Translocase</keyword>
<keyword evidence="3 13" id="KW-0001">2Fe-2S</keyword>
<dbReference type="Gene3D" id="1.10.10.1590">
    <property type="entry name" value="NADH-quinone oxidoreductase subunit E"/>
    <property type="match status" value="1"/>
</dbReference>
<dbReference type="Pfam" id="PF01257">
    <property type="entry name" value="2Fe-2S_thioredx"/>
    <property type="match status" value="1"/>
</dbReference>
<name>W2V2J7_9RICK</name>
<dbReference type="GO" id="GO:0022890">
    <property type="term" value="F:inorganic cation transmembrane transporter activity"/>
    <property type="evidence" value="ECO:0007669"/>
    <property type="project" value="UniProtKB-ARBA"/>
</dbReference>
<dbReference type="STRING" id="1401685.P857_833"/>
<gene>
    <name evidence="14" type="primary">nuoE</name>
    <name evidence="14" type="ORF">P857_833</name>
</gene>
<evidence type="ECO:0000256" key="1">
    <source>
        <dbReference type="ARBA" id="ARBA00010643"/>
    </source>
</evidence>
<evidence type="ECO:0000256" key="10">
    <source>
        <dbReference type="ARBA" id="ARBA00032788"/>
    </source>
</evidence>
<evidence type="ECO:0000313" key="15">
    <source>
        <dbReference type="Proteomes" id="UP000018951"/>
    </source>
</evidence>
<dbReference type="GO" id="GO:1902494">
    <property type="term" value="C:catalytic complex"/>
    <property type="evidence" value="ECO:0007669"/>
    <property type="project" value="UniProtKB-ARBA"/>
</dbReference>
<feature type="binding site" evidence="13">
    <location>
        <position position="101"/>
    </location>
    <ligand>
        <name>[2Fe-2S] cluster</name>
        <dbReference type="ChEBI" id="CHEBI:190135"/>
    </ligand>
</feature>
<protein>
    <recommendedName>
        <fullName evidence="2">NADH-quinone oxidoreductase subunit E</fullName>
    </recommendedName>
    <alternativeName>
        <fullName evidence="9">NADH dehydrogenase I subunit E</fullName>
    </alternativeName>
    <alternativeName>
        <fullName evidence="10">NDH-1 subunit E</fullName>
    </alternativeName>
</protein>
<comment type="cofactor">
    <cofactor evidence="11">
        <name>[2Fe-2S] cluster</name>
        <dbReference type="ChEBI" id="CHEBI:190135"/>
    </cofactor>
</comment>
<evidence type="ECO:0000313" key="14">
    <source>
        <dbReference type="EMBL" id="ETO91663.1"/>
    </source>
</evidence>
<dbReference type="FunFam" id="3.40.30.10:FF:000022">
    <property type="entry name" value="NADH dehydrogenase flavoprotein 2, mitochondrial"/>
    <property type="match status" value="1"/>
</dbReference>
<dbReference type="NCBIfam" id="NF005725">
    <property type="entry name" value="PRK07539.1-5"/>
    <property type="match status" value="1"/>
</dbReference>
<dbReference type="Gene3D" id="3.40.30.10">
    <property type="entry name" value="Glutaredoxin"/>
    <property type="match status" value="1"/>
</dbReference>
<feature type="binding site" evidence="13">
    <location>
        <position position="96"/>
    </location>
    <ligand>
        <name>[2Fe-2S] cluster</name>
        <dbReference type="ChEBI" id="CHEBI:190135"/>
    </ligand>
</feature>
<dbReference type="PIRSF" id="PIRSF000216">
    <property type="entry name" value="NADH_DH_24kDa"/>
    <property type="match status" value="1"/>
</dbReference>
<evidence type="ECO:0000256" key="7">
    <source>
        <dbReference type="ARBA" id="ARBA00023014"/>
    </source>
</evidence>
<comment type="cofactor">
    <cofactor evidence="13">
        <name>[2Fe-2S] cluster</name>
        <dbReference type="ChEBI" id="CHEBI:190135"/>
    </cofactor>
    <text evidence="13">Binds 1 [2Fe-2S] cluster.</text>
</comment>
<dbReference type="AlphaFoldDB" id="W2V2J7"/>
<accession>W2V2J7</accession>
<dbReference type="GO" id="GO:0098662">
    <property type="term" value="P:inorganic cation transmembrane transport"/>
    <property type="evidence" value="ECO:0007669"/>
    <property type="project" value="UniProtKB-ARBA"/>
</dbReference>
<comment type="similarity">
    <text evidence="1">Belongs to the complex I 24 kDa subunit family.</text>
</comment>
<feature type="binding site" evidence="13">
    <location>
        <position position="141"/>
    </location>
    <ligand>
        <name>[2Fe-2S] cluster</name>
        <dbReference type="ChEBI" id="CHEBI:190135"/>
    </ligand>
</feature>
<reference evidence="14 15" key="1">
    <citation type="journal article" date="2013" name="PLoS ONE">
        <title>Bacterial endosymbiosis in a chordate host: long-term co-evolution and conservation of secondary metabolism.</title>
        <authorList>
            <person name="Kwan J.C."/>
            <person name="Schmidt E.W."/>
        </authorList>
    </citation>
    <scope>NUCLEOTIDE SEQUENCE [LARGE SCALE GENOMIC DNA]</scope>
    <source>
        <strain evidence="15">L6</strain>
    </source>
</reference>
<evidence type="ECO:0000256" key="9">
    <source>
        <dbReference type="ARBA" id="ARBA00031580"/>
    </source>
</evidence>
<dbReference type="GO" id="GO:0051537">
    <property type="term" value="F:2 iron, 2 sulfur cluster binding"/>
    <property type="evidence" value="ECO:0007669"/>
    <property type="project" value="UniProtKB-KW"/>
</dbReference>
<dbReference type="Proteomes" id="UP000018951">
    <property type="component" value="Unassembled WGS sequence"/>
</dbReference>
<keyword evidence="7 13" id="KW-0411">Iron-sulfur</keyword>
<dbReference type="InterPro" id="IPR036249">
    <property type="entry name" value="Thioredoxin-like_sf"/>
</dbReference>
<organism evidence="14 15">
    <name type="scientific">Candidatus Xenolissoclinum pacificiensis L6</name>
    <dbReference type="NCBI Taxonomy" id="1401685"/>
    <lineage>
        <taxon>Bacteria</taxon>
        <taxon>Pseudomonadati</taxon>
        <taxon>Pseudomonadota</taxon>
        <taxon>Alphaproteobacteria</taxon>
        <taxon>Rickettsiales</taxon>
        <taxon>Anaplasmataceae</taxon>
        <taxon>Candidatus Xenolissoclinum</taxon>
    </lineage>
</organism>
<dbReference type="SUPFAM" id="SSF52833">
    <property type="entry name" value="Thioredoxin-like"/>
    <property type="match status" value="1"/>
</dbReference>
<dbReference type="InterPro" id="IPR002023">
    <property type="entry name" value="NuoE-like"/>
</dbReference>
<dbReference type="InterPro" id="IPR042128">
    <property type="entry name" value="NuoE_dom"/>
</dbReference>
<dbReference type="InterPro" id="IPR041921">
    <property type="entry name" value="NuoE_N"/>
</dbReference>
<keyword evidence="4 13" id="KW-0479">Metal-binding</keyword>
<dbReference type="PANTHER" id="PTHR10371">
    <property type="entry name" value="NADH DEHYDROGENASE UBIQUINONE FLAVOPROTEIN 2, MITOCHONDRIAL"/>
    <property type="match status" value="1"/>
</dbReference>
<dbReference type="GO" id="GO:0008324">
    <property type="term" value="F:monoatomic cation transmembrane transporter activity"/>
    <property type="evidence" value="ECO:0007669"/>
    <property type="project" value="UniProtKB-ARBA"/>
</dbReference>
<evidence type="ECO:0000256" key="2">
    <source>
        <dbReference type="ARBA" id="ARBA00019898"/>
    </source>
</evidence>
<sequence>MKKQIAPKDLQPENFSFSDPKQITKIINKYPPEYKKSALMPLLFLAQEECNGWIPTKAMAEIGRILNVTPLHVLEVASFYSMYNLSPIGKYHIQVCQTTPCWLCQSDNVLNAIKSFLEIDVSHTTEDNLFTLSVVECLGACTNAPIVQINNDFHENVTPESIVSILTCIKNDNM</sequence>